<dbReference type="CDD" id="cd11684">
    <property type="entry name" value="DHR2_DOCK"/>
    <property type="match status" value="1"/>
</dbReference>
<reference evidence="17" key="1">
    <citation type="submission" date="2022-11" db="UniProtKB">
        <authorList>
            <consortium name="WormBaseParasite"/>
        </authorList>
    </citation>
    <scope>IDENTIFICATION</scope>
</reference>
<comment type="similarity">
    <text evidence="3">Belongs to the clarin family.</text>
</comment>
<dbReference type="GO" id="GO:0005085">
    <property type="term" value="F:guanyl-nucleotide exchange factor activity"/>
    <property type="evidence" value="ECO:0007669"/>
    <property type="project" value="UniProtKB-KW"/>
</dbReference>
<dbReference type="Pfam" id="PF06920">
    <property type="entry name" value="DHR-2_Lobe_A"/>
    <property type="match status" value="1"/>
</dbReference>
<dbReference type="InterPro" id="IPR056372">
    <property type="entry name" value="TPR_DOCK"/>
</dbReference>
<dbReference type="PANTHER" id="PTHR45653:SF10">
    <property type="entry name" value="MYOBLAST CITY, ISOFORM B"/>
    <property type="match status" value="1"/>
</dbReference>
<feature type="domain" description="DOCKER" evidence="15">
    <location>
        <begin position="1481"/>
        <end position="1894"/>
    </location>
</feature>
<evidence type="ECO:0000256" key="7">
    <source>
        <dbReference type="ARBA" id="ARBA00022692"/>
    </source>
</evidence>
<dbReference type="InterPro" id="IPR027007">
    <property type="entry name" value="C2_DOCK-type_domain"/>
</dbReference>
<evidence type="ECO:0000256" key="5">
    <source>
        <dbReference type="ARBA" id="ARBA00022553"/>
    </source>
</evidence>
<evidence type="ECO:0000256" key="10">
    <source>
        <dbReference type="PROSITE-ProRule" id="PRU00983"/>
    </source>
</evidence>
<evidence type="ECO:0000256" key="13">
    <source>
        <dbReference type="SAM" id="SignalP"/>
    </source>
</evidence>
<dbReference type="Pfam" id="PF20421">
    <property type="entry name" value="DHR-2_Lobe_C"/>
    <property type="match status" value="1"/>
</dbReference>
<feature type="chain" id="PRO_5037493687" evidence="13">
    <location>
        <begin position="26"/>
        <end position="2062"/>
    </location>
</feature>
<evidence type="ECO:0000256" key="8">
    <source>
        <dbReference type="ARBA" id="ARBA00022989"/>
    </source>
</evidence>
<dbReference type="Pfam" id="PF23554">
    <property type="entry name" value="TPR_DOCK"/>
    <property type="match status" value="1"/>
</dbReference>
<dbReference type="PROSITE" id="PS51651">
    <property type="entry name" value="DOCKER"/>
    <property type="match status" value="1"/>
</dbReference>
<dbReference type="GO" id="GO:0007264">
    <property type="term" value="P:small GTPase-mediated signal transduction"/>
    <property type="evidence" value="ECO:0007669"/>
    <property type="project" value="InterPro"/>
</dbReference>
<keyword evidence="8 12" id="KW-1133">Transmembrane helix</keyword>
<dbReference type="InterPro" id="IPR046773">
    <property type="entry name" value="DOCKER_Lobe_C"/>
</dbReference>
<dbReference type="GO" id="GO:0005886">
    <property type="term" value="C:plasma membrane"/>
    <property type="evidence" value="ECO:0007669"/>
    <property type="project" value="TreeGrafter"/>
</dbReference>
<dbReference type="InterPro" id="IPR042455">
    <property type="entry name" value="DOCK_N_sub1"/>
</dbReference>
<accession>A0A915Q542</accession>
<keyword evidence="16" id="KW-1185">Reference proteome</keyword>
<dbReference type="Gene3D" id="1.20.58.740">
    <property type="match status" value="1"/>
</dbReference>
<feature type="signal peptide" evidence="13">
    <location>
        <begin position="1"/>
        <end position="25"/>
    </location>
</feature>
<comment type="subcellular location">
    <subcellularLocation>
        <location evidence="2">Cytoplasm</location>
    </subcellularLocation>
    <subcellularLocation>
        <location evidence="1">Membrane</location>
        <topology evidence="1">Multi-pass membrane protein</topology>
    </subcellularLocation>
</comment>
<dbReference type="InterPro" id="IPR032376">
    <property type="entry name" value="DOCK_N"/>
</dbReference>
<dbReference type="Gene3D" id="1.25.40.410">
    <property type="match status" value="1"/>
</dbReference>
<dbReference type="Gene3D" id="2.60.40.150">
    <property type="entry name" value="C2 domain"/>
    <property type="match status" value="1"/>
</dbReference>
<organism evidence="16 17">
    <name type="scientific">Setaria digitata</name>
    <dbReference type="NCBI Taxonomy" id="48799"/>
    <lineage>
        <taxon>Eukaryota</taxon>
        <taxon>Metazoa</taxon>
        <taxon>Ecdysozoa</taxon>
        <taxon>Nematoda</taxon>
        <taxon>Chromadorea</taxon>
        <taxon>Rhabditida</taxon>
        <taxon>Spirurina</taxon>
        <taxon>Spiruromorpha</taxon>
        <taxon>Filarioidea</taxon>
        <taxon>Setariidae</taxon>
        <taxon>Setaria</taxon>
    </lineage>
</organism>
<dbReference type="GO" id="GO:0005737">
    <property type="term" value="C:cytoplasm"/>
    <property type="evidence" value="ECO:0007669"/>
    <property type="project" value="UniProtKB-SubCell"/>
</dbReference>
<comment type="similarity">
    <text evidence="10">Belongs to the DOCK family.</text>
</comment>
<evidence type="ECO:0000259" key="14">
    <source>
        <dbReference type="PROSITE" id="PS51650"/>
    </source>
</evidence>
<feature type="domain" description="C2 DOCK-type" evidence="14">
    <location>
        <begin position="687"/>
        <end position="868"/>
    </location>
</feature>
<dbReference type="Pfam" id="PF25807">
    <property type="entry name" value="Clarin-2"/>
    <property type="match status" value="1"/>
</dbReference>
<keyword evidence="4" id="KW-0963">Cytoplasm</keyword>
<evidence type="ECO:0000313" key="17">
    <source>
        <dbReference type="WBParaSite" id="sdigi.contig6.g781.t1"/>
    </source>
</evidence>
<evidence type="ECO:0000256" key="2">
    <source>
        <dbReference type="ARBA" id="ARBA00004496"/>
    </source>
</evidence>
<dbReference type="WBParaSite" id="sdigi.contig6.g781.t1">
    <property type="protein sequence ID" value="sdigi.contig6.g781.t1"/>
    <property type="gene ID" value="sdigi.contig6.g781"/>
</dbReference>
<dbReference type="InterPro" id="IPR043162">
    <property type="entry name" value="DOCK_C_lobe_C"/>
</dbReference>
<feature type="region of interest" description="Disordered" evidence="11">
    <location>
        <begin position="1911"/>
        <end position="1953"/>
    </location>
</feature>
<dbReference type="PROSITE" id="PS51650">
    <property type="entry name" value="C2_DOCK"/>
    <property type="match status" value="1"/>
</dbReference>
<dbReference type="InterPro" id="IPR026791">
    <property type="entry name" value="DOCK"/>
</dbReference>
<feature type="compositionally biased region" description="Polar residues" evidence="11">
    <location>
        <begin position="1916"/>
        <end position="1925"/>
    </location>
</feature>
<dbReference type="GO" id="GO:0031267">
    <property type="term" value="F:small GTPase binding"/>
    <property type="evidence" value="ECO:0007669"/>
    <property type="project" value="TreeGrafter"/>
</dbReference>
<evidence type="ECO:0000256" key="3">
    <source>
        <dbReference type="ARBA" id="ARBA00005787"/>
    </source>
</evidence>
<protein>
    <submittedName>
        <fullName evidence="17">Uncharacterized protein</fullName>
    </submittedName>
</protein>
<dbReference type="InterPro" id="IPR035892">
    <property type="entry name" value="C2_domain_sf"/>
</dbReference>
<evidence type="ECO:0000256" key="11">
    <source>
        <dbReference type="SAM" id="MobiDB-lite"/>
    </source>
</evidence>
<name>A0A915Q542_9BILA</name>
<feature type="compositionally biased region" description="Low complexity" evidence="11">
    <location>
        <begin position="1967"/>
        <end position="1978"/>
    </location>
</feature>
<dbReference type="PANTHER" id="PTHR45653">
    <property type="entry name" value="DEDICATOR OF CYTOKINESIS"/>
    <property type="match status" value="1"/>
</dbReference>
<proteinExistence type="inferred from homology"/>
<evidence type="ECO:0000313" key="16">
    <source>
        <dbReference type="Proteomes" id="UP000887581"/>
    </source>
</evidence>
<dbReference type="Proteomes" id="UP000887581">
    <property type="component" value="Unplaced"/>
</dbReference>
<evidence type="ECO:0000256" key="12">
    <source>
        <dbReference type="SAM" id="Phobius"/>
    </source>
</evidence>
<dbReference type="GO" id="GO:0016477">
    <property type="term" value="P:cell migration"/>
    <property type="evidence" value="ECO:0007669"/>
    <property type="project" value="TreeGrafter"/>
</dbReference>
<dbReference type="InterPro" id="IPR027357">
    <property type="entry name" value="DOCKER_dom"/>
</dbReference>
<keyword evidence="7 12" id="KW-0812">Transmembrane</keyword>
<evidence type="ECO:0000256" key="6">
    <source>
        <dbReference type="ARBA" id="ARBA00022658"/>
    </source>
</evidence>
<evidence type="ECO:0000256" key="9">
    <source>
        <dbReference type="ARBA" id="ARBA00023136"/>
    </source>
</evidence>
<feature type="region of interest" description="Disordered" evidence="11">
    <location>
        <begin position="1967"/>
        <end position="1986"/>
    </location>
</feature>
<dbReference type="InterPro" id="IPR046769">
    <property type="entry name" value="DOCKER_Lobe_A"/>
</dbReference>
<dbReference type="Gene3D" id="1.20.1270.350">
    <property type="entry name" value="Dedicator of cytokinesis N-terminal subdomain"/>
    <property type="match status" value="1"/>
</dbReference>
<evidence type="ECO:0000256" key="4">
    <source>
        <dbReference type="ARBA" id="ARBA00022490"/>
    </source>
</evidence>
<feature type="transmembrane region" description="Helical" evidence="12">
    <location>
        <begin position="128"/>
        <end position="151"/>
    </location>
</feature>
<feature type="compositionally biased region" description="Polar residues" evidence="11">
    <location>
        <begin position="1938"/>
        <end position="1949"/>
    </location>
</feature>
<dbReference type="GO" id="GO:0007520">
    <property type="term" value="P:myoblast fusion"/>
    <property type="evidence" value="ECO:0007669"/>
    <property type="project" value="TreeGrafter"/>
</dbReference>
<dbReference type="InterPro" id="IPR043161">
    <property type="entry name" value="DOCK_C_lobe_A"/>
</dbReference>
<evidence type="ECO:0000256" key="1">
    <source>
        <dbReference type="ARBA" id="ARBA00004141"/>
    </source>
</evidence>
<keyword evidence="5" id="KW-0597">Phosphoprotein</keyword>
<keyword evidence="13" id="KW-0732">Signal</keyword>
<dbReference type="Pfam" id="PF16172">
    <property type="entry name" value="DOCK_N"/>
    <property type="match status" value="1"/>
</dbReference>
<keyword evidence="6" id="KW-0344">Guanine-nucleotide releasing factor</keyword>
<evidence type="ECO:0000259" key="15">
    <source>
        <dbReference type="PROSITE" id="PS51651"/>
    </source>
</evidence>
<keyword evidence="9 12" id="KW-0472">Membrane</keyword>
<dbReference type="InterPro" id="IPR026748">
    <property type="entry name" value="Clarin"/>
</dbReference>
<feature type="transmembrane region" description="Helical" evidence="12">
    <location>
        <begin position="89"/>
        <end position="116"/>
    </location>
</feature>
<sequence length="2062" mass="236293">MNNRRRLSMFISLIVFIAALSLVVAALFTDYWSESRPINKKFISLNNYVNLGLFKGSRQLDWGLGPRYKPFSVYEELHNRVGFVSKMSWVFILFFLAIGILWNAVGAVVALLNTVARETNTVAGPKGIYLWSILAVMSYASALITFLVQYMTTIQNNVLLSEHISSGFSTENHTRKPWETDLTPDTGDFYRSCSLRTSLVSGSVFRSTFLGSLDAKLKPKLKPLLATLLKHFHATENFVSTTELRLTKPLQQVVEIPETNFRGLVIIDKEFSTARCNFSWNGPSSLTYPFLPLHIGEKVTVACSSDDWSYGSSLDRENGPGIFPNSAVVSFDESVPSISNEAIEIVEELTDILKEWWHTVKNTYYHQARMESQDEVLVYMEDLMVMRKKILSGNVPIEELREMRSELARKIDLGNQWLGLDMLIRDDMGRKMDSDTTSAVQVYRAHVDAANRILNDSKPNDTPGVTAFSLLVHALSATIDSKAECEFTLSLYDTSEKKFISENFVFYWSFSTGNLTNRNSKALFNDLGSKEYPSSLSSVDTHRLLLLCIRVARIAPIEQTSSTLKKHADPGPPQFWPRQPYAAAVLDLSSVIGGSHGVTEHIISLNREDNLEQLITRASNARTNNSLKAMDGELSAFGRAQLMISTEVLRGPLTQIKKMHPQVFSSNPPFELRRLSFADVISADDIRNDLYVTLLQGDLHGGKGSDRNIEVRITVVDTNGIVENSIVVITADGIRWNTTYQSLVFYHDDKPRWNEAIKVQIPENIDQNIHLRMTFHHKKSFDKTKQEKGPFALAFARIMEGATLIRDGLHELLVYKIDTGRFDDNDTSYTRLPATRGELKASQSQLRPQTTTFVCGEKNFLTIETVTCSTTLTHNKDLLDILRWKQNRSNLKERLEEISRPKFLAFGEELVKFIPNFCDALFEILDYYPDYDSLVTLIQLVNEERYKNFRSVLDKYVENFHSTVAFLKLLPVLRERIQNAEDTHERSLNTMKSLGILIKLIVRSKLCSERLGITSNNFHLLINELLEAFVIFMQNKRVRMTCQNMALRHIPAIIPHLTYYDVYNSDDLTNFLARLMDHLGENISSRCRLNFLKDIVQTEHFIKEENRKRLLPKIIEKVVDELETFDLFHLQDGVSDQTKMEECVSASADIMFHIIERLFCSTNPTQKQGSEEELYLILWKSFRTIVQTTIVLINAKYSASVFCALTIAVLSKLSAQMYKIYLESHVTRIDKHDLLMELVHLFRDIINKSPFPCSWFQMLLLQNRMILKTMKFIMSTIVEHFHDDQFDVELWREYMLTMVALCTQKALQLGSPTISERRSRLLSSQPDLRRIAVADLRSMWFRLSMAQKILFVPSMIGSYLRVALVDDDVVRETVIPIFFDMLQCEFHLSPLRCFSKFANETIMQLDCLVDEDCGGEKFKDQLHNIMMDMCRSDTDLVVEGCKFVALIDTLLQHLFEYREVRTNGYCIENGMDRTVELLKFYELIGQSDLYINYVYKLYDLHMLSNNKIEAAFTLLKHAETLSWTECELPTALLDAHLNRQCGTQRQLKEILYNEAANLFDEKELWEESIGILKELTFQYEKNYEYEKLPSLLQRLAELYHKVSTQGRVACTYFFVGFYGLSFPNYLNNRQFIYRGNECEAVVNFRHRMLSTFPGAQLINTMDECSHLSKHDSKFLQIFPVKPLFEGCWEKKSSNRLIRWYFKNNRVQNFEFCKGEIRKGTKWTELEDNEIMRSWVVRRSVSVEEQLPNILRWSQITTFSDPIECSPLMEAVTTMQKNNEEMEEMAHVVLSTPLESVVPLGGKIRGIVQAFVQGGIKNYKIFFSDRCASVLTAEEHGLVRQLRTLIRNQVPILEFCLYAHASRDHQVNAQFHESLVASFYEYKANIEKQFGKVASQLPPGCSIHLSQQKVDERRASNFETSSTPSVMSVFRRGGGATKSGRTTPRKSSGLKSDLKSAFENGITKRISSSSDRSFDYNSNENGSTSRSTLDFSRFEHSLKSVSSSSLQMTEDNATIKSVKSLERPADAQIMPPPLPPRRTKMSLLAPQHVSSISCPVETSHHNI</sequence>
<dbReference type="Pfam" id="PF14429">
    <property type="entry name" value="DOCK-C2"/>
    <property type="match status" value="1"/>
</dbReference>